<comment type="caution">
    <text evidence="1">The sequence shown here is derived from an EMBL/GenBank/DDBJ whole genome shotgun (WGS) entry which is preliminary data.</text>
</comment>
<protein>
    <submittedName>
        <fullName evidence="1">Uncharacterized protein</fullName>
    </submittedName>
</protein>
<feature type="non-terminal residue" evidence="1">
    <location>
        <position position="52"/>
    </location>
</feature>
<proteinExistence type="predicted"/>
<dbReference type="EMBL" id="JABFAE010000009">
    <property type="protein sequence ID" value="MBA0837543.1"/>
    <property type="molecule type" value="Genomic_DNA"/>
</dbReference>
<name>A0A7J9JTM9_9ROSI</name>
<sequence>MNIESNGDIGELTETCEIDEGNRETMERMVKTALWCVQYRPERRPLMSMVVK</sequence>
<accession>A0A7J9JTM9</accession>
<dbReference type="Proteomes" id="UP000593575">
    <property type="component" value="Unassembled WGS sequence"/>
</dbReference>
<gene>
    <name evidence="1" type="ORF">Goarm_009690</name>
</gene>
<evidence type="ECO:0000313" key="2">
    <source>
        <dbReference type="Proteomes" id="UP000593575"/>
    </source>
</evidence>
<evidence type="ECO:0000313" key="1">
    <source>
        <dbReference type="EMBL" id="MBA0837543.1"/>
    </source>
</evidence>
<dbReference type="AlphaFoldDB" id="A0A7J9JTM9"/>
<reference evidence="1 2" key="1">
    <citation type="journal article" date="2019" name="Genome Biol. Evol.">
        <title>Insights into the evolution of the New World diploid cottons (Gossypium, subgenus Houzingenia) based on genome sequencing.</title>
        <authorList>
            <person name="Grover C.E."/>
            <person name="Arick M.A. 2nd"/>
            <person name="Thrash A."/>
            <person name="Conover J.L."/>
            <person name="Sanders W.S."/>
            <person name="Peterson D.G."/>
            <person name="Frelichowski J.E."/>
            <person name="Scheffler J.A."/>
            <person name="Scheffler B.E."/>
            <person name="Wendel J.F."/>
        </authorList>
    </citation>
    <scope>NUCLEOTIDE SEQUENCE [LARGE SCALE GENOMIC DNA]</scope>
    <source>
        <strain evidence="1">6</strain>
        <tissue evidence="1">Leaf</tissue>
    </source>
</reference>
<keyword evidence="2" id="KW-1185">Reference proteome</keyword>
<organism evidence="1 2">
    <name type="scientific">Gossypium armourianum</name>
    <dbReference type="NCBI Taxonomy" id="34283"/>
    <lineage>
        <taxon>Eukaryota</taxon>
        <taxon>Viridiplantae</taxon>
        <taxon>Streptophyta</taxon>
        <taxon>Embryophyta</taxon>
        <taxon>Tracheophyta</taxon>
        <taxon>Spermatophyta</taxon>
        <taxon>Magnoliopsida</taxon>
        <taxon>eudicotyledons</taxon>
        <taxon>Gunneridae</taxon>
        <taxon>Pentapetalae</taxon>
        <taxon>rosids</taxon>
        <taxon>malvids</taxon>
        <taxon>Malvales</taxon>
        <taxon>Malvaceae</taxon>
        <taxon>Malvoideae</taxon>
        <taxon>Gossypium</taxon>
    </lineage>
</organism>